<proteinExistence type="predicted"/>
<evidence type="ECO:0000313" key="2">
    <source>
        <dbReference type="EMBL" id="CAD8993856.1"/>
    </source>
</evidence>
<sequence length="444" mass="51978">MQFTMAAAHRLATLIVLVLLPHCVGDVVGETPQEVGLGQTTIPIRTIPLQYIYSRYQQETGLPRLLELFERLIGSNANFTQPCHLKSQPEVNPSAPLCIQEEHLRLPDQWTTFGEYLSGPAAMPYKWPCFDDDKESKEFWYPACPYMDGLAFKNLADFHWETVSFVFAGRKQLQQFDPHIITNRSLVYWNLGTYRAHHTWGTDIQALRYFLPKIRAQFFLIHHNSDNPRFPDWLLESPKILKIFSAYVPREVDHPKVICLPLGLKAHGLKPSRSLMQAREIQYPKRPKNLVMIKGFTLGKPKKVQAMDRHLMRKHMLRILSQKFNFTMRDATTQYESRDYFQAMIDHKFVLSLPGTGMDAFRTWEAFYLGRVPVTTNWQHKDTFMELPIVTLDLVHTSPYLLQAVWERYEYMSQLRYNKGRVWMPWWVTLILQECLVTPSWPAT</sequence>
<dbReference type="PANTHER" id="PTHR15576">
    <property type="entry name" value="RIBITOL-5-PHOSPHATE XYLOSYLTRANSFERASE 1"/>
    <property type="match status" value="1"/>
</dbReference>
<dbReference type="GO" id="GO:0005794">
    <property type="term" value="C:Golgi apparatus"/>
    <property type="evidence" value="ECO:0007669"/>
    <property type="project" value="TreeGrafter"/>
</dbReference>
<reference evidence="2" key="1">
    <citation type="submission" date="2021-01" db="EMBL/GenBank/DDBJ databases">
        <authorList>
            <person name="Corre E."/>
            <person name="Pelletier E."/>
            <person name="Niang G."/>
            <person name="Scheremetjew M."/>
            <person name="Finn R."/>
            <person name="Kale V."/>
            <person name="Holt S."/>
            <person name="Cochrane G."/>
            <person name="Meng A."/>
            <person name="Brown T."/>
            <person name="Cohen L."/>
        </authorList>
    </citation>
    <scope>NUCLEOTIDE SEQUENCE</scope>
    <source>
        <strain evidence="2">NIES-381</strain>
    </source>
</reference>
<keyword evidence="1" id="KW-0732">Signal</keyword>
<name>A0A7S1HX03_9EUGL</name>
<dbReference type="InterPro" id="IPR055286">
    <property type="entry name" value="RXYLT1-like"/>
</dbReference>
<feature type="chain" id="PRO_5031543833" description="Exostosin GT47 domain-containing protein" evidence="1">
    <location>
        <begin position="30"/>
        <end position="444"/>
    </location>
</feature>
<evidence type="ECO:0008006" key="3">
    <source>
        <dbReference type="Google" id="ProtNLM"/>
    </source>
</evidence>
<dbReference type="GO" id="GO:0035269">
    <property type="term" value="P:protein O-linked glycosylation via mannose"/>
    <property type="evidence" value="ECO:0007669"/>
    <property type="project" value="InterPro"/>
</dbReference>
<dbReference type="EMBL" id="HBGA01012796">
    <property type="protein sequence ID" value="CAD8993856.1"/>
    <property type="molecule type" value="Transcribed_RNA"/>
</dbReference>
<gene>
    <name evidence="2" type="ORF">EGYM00392_LOCUS4906</name>
</gene>
<accession>A0A7S1HX03</accession>
<protein>
    <recommendedName>
        <fullName evidence="3">Exostosin GT47 domain-containing protein</fullName>
    </recommendedName>
</protein>
<organism evidence="2">
    <name type="scientific">Eutreptiella gymnastica</name>
    <dbReference type="NCBI Taxonomy" id="73025"/>
    <lineage>
        <taxon>Eukaryota</taxon>
        <taxon>Discoba</taxon>
        <taxon>Euglenozoa</taxon>
        <taxon>Euglenida</taxon>
        <taxon>Spirocuta</taxon>
        <taxon>Euglenophyceae</taxon>
        <taxon>Eutreptiales</taxon>
        <taxon>Eutreptiaceae</taxon>
        <taxon>Eutreptiella</taxon>
    </lineage>
</organism>
<dbReference type="AlphaFoldDB" id="A0A7S1HX03"/>
<feature type="signal peptide" evidence="1">
    <location>
        <begin position="1"/>
        <end position="29"/>
    </location>
</feature>
<dbReference type="GO" id="GO:0120053">
    <property type="term" value="F:ribitol beta-1,4-xylosyltransferase activity"/>
    <property type="evidence" value="ECO:0007669"/>
    <property type="project" value="InterPro"/>
</dbReference>
<evidence type="ECO:0000256" key="1">
    <source>
        <dbReference type="SAM" id="SignalP"/>
    </source>
</evidence>
<dbReference type="PANTHER" id="PTHR15576:SF1">
    <property type="entry name" value="RIBITOL-5-PHOSPHATE XYLOSYLTRANSFERASE 1"/>
    <property type="match status" value="1"/>
</dbReference>